<dbReference type="EMBL" id="JACGCM010002569">
    <property type="protein sequence ID" value="KAF6138517.1"/>
    <property type="molecule type" value="Genomic_DNA"/>
</dbReference>
<feature type="region of interest" description="Disordered" evidence="1">
    <location>
        <begin position="59"/>
        <end position="84"/>
    </location>
</feature>
<sequence length="237" mass="27170">MENNYTSLVFHEEDYEQQSGDDDDDNDDDGEGVPFDGLHDMFEDLQALMHNDNLARRVEDGESEDMAPGTTSQRLRAQSTSQLAVNTGNDSSIAIYKRKRGKVVNNKVIDYKAITGKKPRIEIHPKYDKFDIDMHLPHVNGLAQEKWDACCDWFGREEFKRNSKTQQPIGMIELYRQTQSISMGWTSLIAEENYDILSRFSKGLGHGVLPQSSKRVSSIQLEEEVQCRRDEEEMDAE</sequence>
<evidence type="ECO:0000313" key="2">
    <source>
        <dbReference type="EMBL" id="KAF6138517.1"/>
    </source>
</evidence>
<feature type="compositionally biased region" description="Polar residues" evidence="1">
    <location>
        <begin position="69"/>
        <end position="84"/>
    </location>
</feature>
<dbReference type="AlphaFoldDB" id="A0A7J7L7B3"/>
<organism evidence="2 3">
    <name type="scientific">Kingdonia uniflora</name>
    <dbReference type="NCBI Taxonomy" id="39325"/>
    <lineage>
        <taxon>Eukaryota</taxon>
        <taxon>Viridiplantae</taxon>
        <taxon>Streptophyta</taxon>
        <taxon>Embryophyta</taxon>
        <taxon>Tracheophyta</taxon>
        <taxon>Spermatophyta</taxon>
        <taxon>Magnoliopsida</taxon>
        <taxon>Ranunculales</taxon>
        <taxon>Circaeasteraceae</taxon>
        <taxon>Kingdonia</taxon>
    </lineage>
</organism>
<evidence type="ECO:0000313" key="3">
    <source>
        <dbReference type="Proteomes" id="UP000541444"/>
    </source>
</evidence>
<feature type="compositionally biased region" description="Acidic residues" evidence="1">
    <location>
        <begin position="13"/>
        <end position="31"/>
    </location>
</feature>
<reference evidence="2 3" key="1">
    <citation type="journal article" date="2020" name="IScience">
        <title>Genome Sequencing of the Endangered Kingdonia uniflora (Circaeasteraceae, Ranunculales) Reveals Potential Mechanisms of Evolutionary Specialization.</title>
        <authorList>
            <person name="Sun Y."/>
            <person name="Deng T."/>
            <person name="Zhang A."/>
            <person name="Moore M.J."/>
            <person name="Landis J.B."/>
            <person name="Lin N."/>
            <person name="Zhang H."/>
            <person name="Zhang X."/>
            <person name="Huang J."/>
            <person name="Zhang X."/>
            <person name="Sun H."/>
            <person name="Wang H."/>
        </authorList>
    </citation>
    <scope>NUCLEOTIDE SEQUENCE [LARGE SCALE GENOMIC DNA]</scope>
    <source>
        <strain evidence="2">TB1705</strain>
        <tissue evidence="2">Leaf</tissue>
    </source>
</reference>
<gene>
    <name evidence="2" type="ORF">GIB67_022551</name>
</gene>
<feature type="region of interest" description="Disordered" evidence="1">
    <location>
        <begin position="1"/>
        <end position="37"/>
    </location>
</feature>
<name>A0A7J7L7B3_9MAGN</name>
<keyword evidence="3" id="KW-1185">Reference proteome</keyword>
<accession>A0A7J7L7B3</accession>
<proteinExistence type="predicted"/>
<dbReference type="Proteomes" id="UP000541444">
    <property type="component" value="Unassembled WGS sequence"/>
</dbReference>
<comment type="caution">
    <text evidence="2">The sequence shown here is derived from an EMBL/GenBank/DDBJ whole genome shotgun (WGS) entry which is preliminary data.</text>
</comment>
<protein>
    <submittedName>
        <fullName evidence="2">Uncharacterized protein</fullName>
    </submittedName>
</protein>
<evidence type="ECO:0000256" key="1">
    <source>
        <dbReference type="SAM" id="MobiDB-lite"/>
    </source>
</evidence>